<dbReference type="Proteomes" id="UP000015354">
    <property type="component" value="Unassembled WGS sequence"/>
</dbReference>
<evidence type="ECO:0000313" key="2">
    <source>
        <dbReference type="Proteomes" id="UP000015354"/>
    </source>
</evidence>
<dbReference type="OrthoDB" id="270270at2759"/>
<dbReference type="AlphaFoldDB" id="S9UXG1"/>
<reference evidence="1 2" key="1">
    <citation type="journal article" date="2013" name="PLoS ONE">
        <title>Predicting the Proteins of Angomonas deanei, Strigomonas culicis and Their Respective Endosymbionts Reveals New Aspects of the Trypanosomatidae Family.</title>
        <authorList>
            <person name="Motta M.C."/>
            <person name="Martins A.C."/>
            <person name="de Souza S.S."/>
            <person name="Catta-Preta C.M."/>
            <person name="Silva R."/>
            <person name="Klein C.C."/>
            <person name="de Almeida L.G."/>
            <person name="de Lima Cunha O."/>
            <person name="Ciapina L.P."/>
            <person name="Brocchi M."/>
            <person name="Colabardini A.C."/>
            <person name="de Araujo Lima B."/>
            <person name="Machado C.R."/>
            <person name="de Almeida Soares C.M."/>
            <person name="Probst C.M."/>
            <person name="de Menezes C.B."/>
            <person name="Thompson C.E."/>
            <person name="Bartholomeu D.C."/>
            <person name="Gradia D.F."/>
            <person name="Pavoni D.P."/>
            <person name="Grisard E.C."/>
            <person name="Fantinatti-Garboggini F."/>
            <person name="Marchini F.K."/>
            <person name="Rodrigues-Luiz G.F."/>
            <person name="Wagner G."/>
            <person name="Goldman G.H."/>
            <person name="Fietto J.L."/>
            <person name="Elias M.C."/>
            <person name="Goldman M.H."/>
            <person name="Sagot M.F."/>
            <person name="Pereira M."/>
            <person name="Stoco P.H."/>
            <person name="de Mendonca-Neto R.P."/>
            <person name="Teixeira S.M."/>
            <person name="Maciel T.E."/>
            <person name="de Oliveira Mendes T.A."/>
            <person name="Urmenyi T.P."/>
            <person name="de Souza W."/>
            <person name="Schenkman S."/>
            <person name="de Vasconcelos A.T."/>
        </authorList>
    </citation>
    <scope>NUCLEOTIDE SEQUENCE [LARGE SCALE GENOMIC DNA]</scope>
</reference>
<comment type="caution">
    <text evidence="1">The sequence shown here is derived from an EMBL/GenBank/DDBJ whole genome shotgun (WGS) entry which is preliminary data.</text>
</comment>
<organism evidence="1 2">
    <name type="scientific">Strigomonas culicis</name>
    <dbReference type="NCBI Taxonomy" id="28005"/>
    <lineage>
        <taxon>Eukaryota</taxon>
        <taxon>Discoba</taxon>
        <taxon>Euglenozoa</taxon>
        <taxon>Kinetoplastea</taxon>
        <taxon>Metakinetoplastina</taxon>
        <taxon>Trypanosomatida</taxon>
        <taxon>Trypanosomatidae</taxon>
        <taxon>Strigomonadinae</taxon>
        <taxon>Strigomonas</taxon>
    </lineage>
</organism>
<protein>
    <submittedName>
        <fullName evidence="1">Uncharacterized protein</fullName>
    </submittedName>
</protein>
<name>S9UXG1_9TRYP</name>
<proteinExistence type="predicted"/>
<keyword evidence="2" id="KW-1185">Reference proteome</keyword>
<accession>S9UXG1</accession>
<evidence type="ECO:0000313" key="1">
    <source>
        <dbReference type="EMBL" id="EPY19206.1"/>
    </source>
</evidence>
<gene>
    <name evidence="1" type="ORF">STCU_09575</name>
</gene>
<dbReference type="EMBL" id="ATMH01009575">
    <property type="protein sequence ID" value="EPY19206.1"/>
    <property type="molecule type" value="Genomic_DNA"/>
</dbReference>
<sequence length="563" mass="63071">MESDYLCVRNHVYDFLLTLSVHLQLVDPQETYPGCTAALQGELLWMLLHVLRRQAVLKSQDEMIWTAAAKCVLVIMPREYRHLVDGRALLRFLKIEKLAELHADIFGVLAEAFAHSLMEDKRIGVLPHENLHLDREALAALGGGALTEVLTLYRKATTVGGRLAFFHVLFAFAAHRVGVPHGGGGDPGAGGSPIASPVLQRCFQLLVSLEFFWYVHPLLFYQSHRVLRELAAQIHYDVGAGELPETRALIVTVVQEILRIIDEDASIPDVAMRRFWELKQNSQASIDALVTLSNDVIAAVPLLLKESAAIPRMYNLAWRLSFYLLRTMREHLAPALYEPASRRMLMNIVSYEGTNNESVLRRIRGVYSDLVYAAGLLGRTQPEQGVDIAQKLIESYFFIRWNSNTNTVAQLMALYHQAVEFMACRTGTICGAPAVADITELLFTDRLYVTHSAVQGFGLSVLWGLYRGLTADHTLAVCRARHVLVSLIARLSEGSSESSIRGWKTVMADPYPQAGLVGAECIVAIYRKQYGDRVEPFIKRTHLYKAALKLIENHDKFAKPKKK</sequence>